<dbReference type="PANTHER" id="PTHR22753">
    <property type="entry name" value="TRANSMEMBRANE PROTEIN 68"/>
    <property type="match status" value="1"/>
</dbReference>
<proteinExistence type="predicted"/>
<dbReference type="GO" id="GO:0016746">
    <property type="term" value="F:acyltransferase activity"/>
    <property type="evidence" value="ECO:0007669"/>
    <property type="project" value="UniProtKB-KW"/>
</dbReference>
<protein>
    <submittedName>
        <fullName evidence="1">Acyltransferase-like protein, chloroplastic</fullName>
    </submittedName>
</protein>
<dbReference type="AlphaFoldDB" id="A0AAD8HM66"/>
<organism evidence="1 2">
    <name type="scientific">Heracleum sosnowskyi</name>
    <dbReference type="NCBI Taxonomy" id="360622"/>
    <lineage>
        <taxon>Eukaryota</taxon>
        <taxon>Viridiplantae</taxon>
        <taxon>Streptophyta</taxon>
        <taxon>Embryophyta</taxon>
        <taxon>Tracheophyta</taxon>
        <taxon>Spermatophyta</taxon>
        <taxon>Magnoliopsida</taxon>
        <taxon>eudicotyledons</taxon>
        <taxon>Gunneridae</taxon>
        <taxon>Pentapetalae</taxon>
        <taxon>asterids</taxon>
        <taxon>campanulids</taxon>
        <taxon>Apiales</taxon>
        <taxon>Apiaceae</taxon>
        <taxon>Apioideae</taxon>
        <taxon>apioid superclade</taxon>
        <taxon>Tordylieae</taxon>
        <taxon>Tordyliinae</taxon>
        <taxon>Heracleum</taxon>
    </lineage>
</organism>
<gene>
    <name evidence="1" type="ORF">POM88_034834</name>
</gene>
<dbReference type="EMBL" id="JAUIZM010000008">
    <property type="protein sequence ID" value="KAK1368742.1"/>
    <property type="molecule type" value="Genomic_DNA"/>
</dbReference>
<evidence type="ECO:0000313" key="2">
    <source>
        <dbReference type="Proteomes" id="UP001237642"/>
    </source>
</evidence>
<dbReference type="PANTHER" id="PTHR22753:SF24">
    <property type="entry name" value="ESTERASE_LIPASE_THIOESTERASE FAMILY PROTEIN"/>
    <property type="match status" value="1"/>
</dbReference>
<accession>A0AAD8HM66</accession>
<reference evidence="1" key="1">
    <citation type="submission" date="2023-02" db="EMBL/GenBank/DDBJ databases">
        <title>Genome of toxic invasive species Heracleum sosnowskyi carries increased number of genes despite the absence of recent whole-genome duplications.</title>
        <authorList>
            <person name="Schelkunov M."/>
            <person name="Shtratnikova V."/>
            <person name="Makarenko M."/>
            <person name="Klepikova A."/>
            <person name="Omelchenko D."/>
            <person name="Novikova G."/>
            <person name="Obukhova E."/>
            <person name="Bogdanov V."/>
            <person name="Penin A."/>
            <person name="Logacheva M."/>
        </authorList>
    </citation>
    <scope>NUCLEOTIDE SEQUENCE</scope>
    <source>
        <strain evidence="1">Hsosn_3</strain>
        <tissue evidence="1">Leaf</tissue>
    </source>
</reference>
<comment type="caution">
    <text evidence="1">The sequence shown here is derived from an EMBL/GenBank/DDBJ whole genome shotgun (WGS) entry which is preliminary data.</text>
</comment>
<keyword evidence="1" id="KW-0012">Acyltransferase</keyword>
<evidence type="ECO:0000313" key="1">
    <source>
        <dbReference type="EMBL" id="KAK1368742.1"/>
    </source>
</evidence>
<reference evidence="1" key="2">
    <citation type="submission" date="2023-05" db="EMBL/GenBank/DDBJ databases">
        <authorList>
            <person name="Schelkunov M.I."/>
        </authorList>
    </citation>
    <scope>NUCLEOTIDE SEQUENCE</scope>
    <source>
        <strain evidence="1">Hsosn_3</strain>
        <tissue evidence="1">Leaf</tissue>
    </source>
</reference>
<dbReference type="Proteomes" id="UP001237642">
    <property type="component" value="Unassembled WGS sequence"/>
</dbReference>
<dbReference type="GO" id="GO:0016020">
    <property type="term" value="C:membrane"/>
    <property type="evidence" value="ECO:0007669"/>
    <property type="project" value="TreeGrafter"/>
</dbReference>
<keyword evidence="1" id="KW-0808">Transferase</keyword>
<sequence>MDVDFSIFTIILDGTCTWREALARAVQEVATWEEFPKFLEKFTSPVILSSLENGKTVRGLAGIPYKGPVILVGYHMIVGLELFPMLSCFWINGDIHLRAISHPFMPDISTLDIVRVMGVVPVSPTNFYRLLSLNSHLLLYLGGIHEAFHRKGEEYKLFWPEQLESTVVLACWGSWCCTLASNIQGFKPFLVRVWFSISR</sequence>
<name>A0AAD8HM66_9APIA</name>
<keyword evidence="2" id="KW-1185">Reference proteome</keyword>